<protein>
    <submittedName>
        <fullName evidence="2">Uncharacterized protein</fullName>
    </submittedName>
</protein>
<keyword evidence="1" id="KW-0472">Membrane</keyword>
<dbReference type="Proteomes" id="UP000270094">
    <property type="component" value="Unassembled WGS sequence"/>
</dbReference>
<keyword evidence="1" id="KW-1133">Transmembrane helix</keyword>
<keyword evidence="1" id="KW-0812">Transmembrane</keyword>
<dbReference type="EMBL" id="UYYB01105117">
    <property type="protein sequence ID" value="VDM79433.1"/>
    <property type="molecule type" value="Genomic_DNA"/>
</dbReference>
<name>A0A3P7JFC6_STRVU</name>
<organism evidence="2 3">
    <name type="scientific">Strongylus vulgaris</name>
    <name type="common">Blood worm</name>
    <dbReference type="NCBI Taxonomy" id="40348"/>
    <lineage>
        <taxon>Eukaryota</taxon>
        <taxon>Metazoa</taxon>
        <taxon>Ecdysozoa</taxon>
        <taxon>Nematoda</taxon>
        <taxon>Chromadorea</taxon>
        <taxon>Rhabditida</taxon>
        <taxon>Rhabditina</taxon>
        <taxon>Rhabditomorpha</taxon>
        <taxon>Strongyloidea</taxon>
        <taxon>Strongylidae</taxon>
        <taxon>Strongylus</taxon>
    </lineage>
</organism>
<dbReference type="AlphaFoldDB" id="A0A3P7JFC6"/>
<reference evidence="2 3" key="1">
    <citation type="submission" date="2018-11" db="EMBL/GenBank/DDBJ databases">
        <authorList>
            <consortium name="Pathogen Informatics"/>
        </authorList>
    </citation>
    <scope>NUCLEOTIDE SEQUENCE [LARGE SCALE GENOMIC DNA]</scope>
</reference>
<sequence>MMEYGLMTLCLFTLTTGNLPLNMRMISRSK</sequence>
<evidence type="ECO:0000313" key="3">
    <source>
        <dbReference type="Proteomes" id="UP000270094"/>
    </source>
</evidence>
<feature type="transmembrane region" description="Helical" evidence="1">
    <location>
        <begin position="6"/>
        <end position="23"/>
    </location>
</feature>
<accession>A0A3P7JFC6</accession>
<evidence type="ECO:0000313" key="2">
    <source>
        <dbReference type="EMBL" id="VDM79433.1"/>
    </source>
</evidence>
<proteinExistence type="predicted"/>
<keyword evidence="3" id="KW-1185">Reference proteome</keyword>
<evidence type="ECO:0000256" key="1">
    <source>
        <dbReference type="SAM" id="Phobius"/>
    </source>
</evidence>
<gene>
    <name evidence="2" type="ORF">SVUK_LOCUS14431</name>
</gene>